<organism evidence="2 3">
    <name type="scientific">Fodinibius halophilus</name>
    <dbReference type="NCBI Taxonomy" id="1736908"/>
    <lineage>
        <taxon>Bacteria</taxon>
        <taxon>Pseudomonadati</taxon>
        <taxon>Balneolota</taxon>
        <taxon>Balneolia</taxon>
        <taxon>Balneolales</taxon>
        <taxon>Balneolaceae</taxon>
        <taxon>Fodinibius</taxon>
    </lineage>
</organism>
<keyword evidence="1" id="KW-0472">Membrane</keyword>
<comment type="caution">
    <text evidence="2">The sequence shown here is derived from an EMBL/GenBank/DDBJ whole genome shotgun (WGS) entry which is preliminary data.</text>
</comment>
<feature type="transmembrane region" description="Helical" evidence="1">
    <location>
        <begin position="37"/>
        <end position="57"/>
    </location>
</feature>
<feature type="transmembrane region" description="Helical" evidence="1">
    <location>
        <begin position="69"/>
        <end position="90"/>
    </location>
</feature>
<evidence type="ECO:0000256" key="1">
    <source>
        <dbReference type="SAM" id="Phobius"/>
    </source>
</evidence>
<feature type="transmembrane region" description="Helical" evidence="1">
    <location>
        <begin position="102"/>
        <end position="119"/>
    </location>
</feature>
<proteinExistence type="predicted"/>
<dbReference type="RefSeq" id="WP_165268474.1">
    <property type="nucleotide sequence ID" value="NZ_JAALLS010000011.1"/>
</dbReference>
<keyword evidence="1" id="KW-0812">Transmembrane</keyword>
<keyword evidence="3" id="KW-1185">Reference proteome</keyword>
<evidence type="ECO:0000313" key="2">
    <source>
        <dbReference type="EMBL" id="NGP88583.1"/>
    </source>
</evidence>
<evidence type="ECO:0000313" key="3">
    <source>
        <dbReference type="Proteomes" id="UP000479132"/>
    </source>
</evidence>
<dbReference type="Proteomes" id="UP000479132">
    <property type="component" value="Unassembled WGS sequence"/>
</dbReference>
<reference evidence="2 3" key="1">
    <citation type="submission" date="2020-02" db="EMBL/GenBank/DDBJ databases">
        <title>Aliifodinibius halophilus 2W32, complete genome.</title>
        <authorList>
            <person name="Li Y."/>
            <person name="Wu S."/>
        </authorList>
    </citation>
    <scope>NUCLEOTIDE SEQUENCE [LARGE SCALE GENOMIC DNA]</scope>
    <source>
        <strain evidence="2 3">2W32</strain>
    </source>
</reference>
<protein>
    <submittedName>
        <fullName evidence="2">Uncharacterized protein</fullName>
    </submittedName>
</protein>
<dbReference type="EMBL" id="JAALLS010000011">
    <property type="protein sequence ID" value="NGP88583.1"/>
    <property type="molecule type" value="Genomic_DNA"/>
</dbReference>
<dbReference type="AlphaFoldDB" id="A0A6M1T7E4"/>
<keyword evidence="1" id="KW-1133">Transmembrane helix</keyword>
<gene>
    <name evidence="2" type="ORF">G3569_09465</name>
</gene>
<accession>A0A6M1T7E4</accession>
<sequence>MTSTNQNVTPTGLYVLSGFAILLILDILFDLINSSSINYYIIISTVIFIPIYIYIGIGIIKRWPKARNVYVVVAMLLFAGTIIQIIKHFIIERQGLTVDVNMIRYILGLTIPPAIYFYLHKPKVKSYFNPAT</sequence>
<feature type="transmembrane region" description="Helical" evidence="1">
    <location>
        <begin position="12"/>
        <end position="31"/>
    </location>
</feature>
<name>A0A6M1T7E4_9BACT</name>